<dbReference type="InterPro" id="IPR015847">
    <property type="entry name" value="ExoRNase_PH_dom2"/>
</dbReference>
<dbReference type="SUPFAM" id="SSF55666">
    <property type="entry name" value="Ribonuclease PH domain 2-like"/>
    <property type="match status" value="1"/>
</dbReference>
<dbReference type="Gene3D" id="3.30.230.70">
    <property type="entry name" value="GHMP Kinase, N-terminal domain"/>
    <property type="match status" value="1"/>
</dbReference>
<proteinExistence type="inferred from homology"/>
<comment type="function">
    <text evidence="6">Phosphorolytic 3'-5' exoribonuclease that plays an important role in tRNA 3'-end maturation. Removes nucleotide residues following the 3'-CCA terminus of tRNAs; can also add nucleotides to the ends of RNA molecules by using nucleoside diphosphates as substrates, but this may not be physiologically important. Probably plays a role in initiation of 16S rRNA degradation (leading to ribosome degradation) during starvation.</text>
</comment>
<comment type="subunit">
    <text evidence="6">Homohexameric ring arranged as a trimer of dimers.</text>
</comment>
<feature type="binding site" evidence="6">
    <location>
        <position position="84"/>
    </location>
    <ligand>
        <name>phosphate</name>
        <dbReference type="ChEBI" id="CHEBI:43474"/>
        <note>substrate</note>
    </ligand>
</feature>
<dbReference type="InterPro" id="IPR018336">
    <property type="entry name" value="RNase_PH_CS"/>
</dbReference>
<reference evidence="9 10" key="1">
    <citation type="submission" date="2017-07" db="EMBL/GenBank/DDBJ databases">
        <title>Recovery of genomes from metagenomes via a dereplication, aggregation, and scoring strategy.</title>
        <authorList>
            <person name="Sieber C.M."/>
            <person name="Probst A.J."/>
            <person name="Sharrar A."/>
            <person name="Thomas B.C."/>
            <person name="Hess M."/>
            <person name="Tringe S.G."/>
            <person name="Banfield J.F."/>
        </authorList>
    </citation>
    <scope>NUCLEOTIDE SEQUENCE [LARGE SCALE GENOMIC DNA]</scope>
    <source>
        <strain evidence="9">JGI_Cruoil_03_51_56</strain>
    </source>
</reference>
<dbReference type="Pfam" id="PF01138">
    <property type="entry name" value="RNase_PH"/>
    <property type="match status" value="1"/>
</dbReference>
<dbReference type="AlphaFoldDB" id="A0A235BUD6"/>
<dbReference type="PANTHER" id="PTHR11953:SF0">
    <property type="entry name" value="EXOSOME COMPLEX COMPONENT RRP41"/>
    <property type="match status" value="1"/>
</dbReference>
<dbReference type="GO" id="GO:0031125">
    <property type="term" value="P:rRNA 3'-end processing"/>
    <property type="evidence" value="ECO:0007669"/>
    <property type="project" value="UniProtKB-ARBA"/>
</dbReference>
<feature type="domain" description="Exoribonuclease phosphorolytic" evidence="7">
    <location>
        <begin position="10"/>
        <end position="137"/>
    </location>
</feature>
<dbReference type="EC" id="2.7.7.56" evidence="6"/>
<dbReference type="InterPro" id="IPR050080">
    <property type="entry name" value="RNase_PH"/>
</dbReference>
<evidence type="ECO:0000256" key="3">
    <source>
        <dbReference type="ARBA" id="ARBA00022555"/>
    </source>
</evidence>
<comment type="caution">
    <text evidence="9">The sequence shown here is derived from an EMBL/GenBank/DDBJ whole genome shotgun (WGS) entry which is preliminary data.</text>
</comment>
<dbReference type="InterPro" id="IPR036345">
    <property type="entry name" value="ExoRNase_PH_dom2_sf"/>
</dbReference>
<accession>A0A235BUD6</accession>
<sequence length="242" mass="26672">MRPDGRKPDELRPVNLESGYLDLAEGSCLASAGKTRVLCAASFEKRVPSFLSGTGQGWITAEYALLPRSTHHRTPREWEKPRGRTQEIRRFIGRALRAVCDLSALGERQIIIDCDVIQADGGTRTLALTGGFCALEQAIKILRERGEIERSPIIEHVAATSVGKVNGKFLLDLVYEEDSRADVDMNLALTETGRIVEIQATAEGTPIAFDELHRLYDLASNAIGHLIKLQHACAAKQRRGNE</sequence>
<dbReference type="GO" id="GO:0000175">
    <property type="term" value="F:3'-5'-RNA exonuclease activity"/>
    <property type="evidence" value="ECO:0007669"/>
    <property type="project" value="UniProtKB-UniRule"/>
</dbReference>
<dbReference type="FunFam" id="3.30.230.70:FF:000003">
    <property type="entry name" value="Ribonuclease PH"/>
    <property type="match status" value="1"/>
</dbReference>
<dbReference type="InterPro" id="IPR001247">
    <property type="entry name" value="ExoRNase_PH_dom1"/>
</dbReference>
<dbReference type="EMBL" id="NOZP01000082">
    <property type="protein sequence ID" value="OYD15834.1"/>
    <property type="molecule type" value="Genomic_DNA"/>
</dbReference>
<evidence type="ECO:0000259" key="7">
    <source>
        <dbReference type="Pfam" id="PF01138"/>
    </source>
</evidence>
<evidence type="ECO:0000256" key="1">
    <source>
        <dbReference type="ARBA" id="ARBA00006678"/>
    </source>
</evidence>
<dbReference type="PANTHER" id="PTHR11953">
    <property type="entry name" value="EXOSOME COMPLEX COMPONENT"/>
    <property type="match status" value="1"/>
</dbReference>
<dbReference type="Pfam" id="PF03725">
    <property type="entry name" value="RNase_PH_C"/>
    <property type="match status" value="1"/>
</dbReference>
<dbReference type="GO" id="GO:0016075">
    <property type="term" value="P:rRNA catabolic process"/>
    <property type="evidence" value="ECO:0007669"/>
    <property type="project" value="UniProtKB-UniRule"/>
</dbReference>
<dbReference type="GO" id="GO:0000049">
    <property type="term" value="F:tRNA binding"/>
    <property type="evidence" value="ECO:0007669"/>
    <property type="project" value="UniProtKB-UniRule"/>
</dbReference>
<name>A0A235BUD6_UNCW3</name>
<evidence type="ECO:0000256" key="2">
    <source>
        <dbReference type="ARBA" id="ARBA00022552"/>
    </source>
</evidence>
<keyword evidence="6" id="KW-0548">Nucleotidyltransferase</keyword>
<keyword evidence="4 6" id="KW-0819">tRNA processing</keyword>
<dbReference type="GO" id="GO:0008033">
    <property type="term" value="P:tRNA processing"/>
    <property type="evidence" value="ECO:0007669"/>
    <property type="project" value="UniProtKB-UniRule"/>
</dbReference>
<gene>
    <name evidence="6" type="primary">rph</name>
    <name evidence="9" type="ORF">CH330_04595</name>
</gene>
<comment type="similarity">
    <text evidence="1 6">Belongs to the RNase PH family.</text>
</comment>
<dbReference type="InterPro" id="IPR027408">
    <property type="entry name" value="PNPase/RNase_PH_dom_sf"/>
</dbReference>
<dbReference type="SUPFAM" id="SSF54211">
    <property type="entry name" value="Ribosomal protein S5 domain 2-like"/>
    <property type="match status" value="1"/>
</dbReference>
<evidence type="ECO:0000313" key="9">
    <source>
        <dbReference type="EMBL" id="OYD15834.1"/>
    </source>
</evidence>
<dbReference type="InterPro" id="IPR002381">
    <property type="entry name" value="RNase_PH_bac-type"/>
</dbReference>
<comment type="catalytic activity">
    <reaction evidence="6">
        <text>tRNA(n+1) + phosphate = tRNA(n) + a ribonucleoside 5'-diphosphate</text>
        <dbReference type="Rhea" id="RHEA:10628"/>
        <dbReference type="Rhea" id="RHEA-COMP:17343"/>
        <dbReference type="Rhea" id="RHEA-COMP:17344"/>
        <dbReference type="ChEBI" id="CHEBI:43474"/>
        <dbReference type="ChEBI" id="CHEBI:57930"/>
        <dbReference type="ChEBI" id="CHEBI:173114"/>
        <dbReference type="EC" id="2.7.7.56"/>
    </reaction>
</comment>
<dbReference type="GO" id="GO:0009022">
    <property type="term" value="F:tRNA nucleotidyltransferase activity"/>
    <property type="evidence" value="ECO:0007669"/>
    <property type="project" value="UniProtKB-UniRule"/>
</dbReference>
<dbReference type="Proteomes" id="UP000215559">
    <property type="component" value="Unassembled WGS sequence"/>
</dbReference>
<evidence type="ECO:0000256" key="5">
    <source>
        <dbReference type="ARBA" id="ARBA00022884"/>
    </source>
</evidence>
<keyword evidence="2 6" id="KW-0698">rRNA processing</keyword>
<keyword evidence="5" id="KW-0694">RNA-binding</keyword>
<feature type="domain" description="Exoribonuclease phosphorolytic" evidence="8">
    <location>
        <begin position="157"/>
        <end position="219"/>
    </location>
</feature>
<organism evidence="9 10">
    <name type="scientific">candidate division WOR-3 bacterium JGI_Cruoil_03_51_56</name>
    <dbReference type="NCBI Taxonomy" id="1973747"/>
    <lineage>
        <taxon>Bacteria</taxon>
        <taxon>Bacteria division WOR-3</taxon>
    </lineage>
</organism>
<evidence type="ECO:0000256" key="4">
    <source>
        <dbReference type="ARBA" id="ARBA00022694"/>
    </source>
</evidence>
<dbReference type="PROSITE" id="PS01277">
    <property type="entry name" value="RIBONUCLEASE_PH"/>
    <property type="match status" value="1"/>
</dbReference>
<dbReference type="NCBIfam" id="TIGR01966">
    <property type="entry name" value="RNasePH"/>
    <property type="match status" value="1"/>
</dbReference>
<dbReference type="HAMAP" id="MF_00564">
    <property type="entry name" value="RNase_PH"/>
    <property type="match status" value="1"/>
</dbReference>
<keyword evidence="6" id="KW-0808">Transferase</keyword>
<evidence type="ECO:0000256" key="6">
    <source>
        <dbReference type="HAMAP-Rule" id="MF_00564"/>
    </source>
</evidence>
<evidence type="ECO:0000313" key="10">
    <source>
        <dbReference type="Proteomes" id="UP000215559"/>
    </source>
</evidence>
<feature type="binding site" evidence="6">
    <location>
        <begin position="122"/>
        <end position="124"/>
    </location>
    <ligand>
        <name>phosphate</name>
        <dbReference type="ChEBI" id="CHEBI:43474"/>
        <note>substrate</note>
    </ligand>
</feature>
<evidence type="ECO:0000259" key="8">
    <source>
        <dbReference type="Pfam" id="PF03725"/>
    </source>
</evidence>
<protein>
    <recommendedName>
        <fullName evidence="6">Ribonuclease PH</fullName>
        <shortName evidence="6">RNase PH</shortName>
        <ecNumber evidence="6">2.7.7.56</ecNumber>
    </recommendedName>
    <alternativeName>
        <fullName evidence="6">tRNA nucleotidyltransferase</fullName>
    </alternativeName>
</protein>
<keyword evidence="3 6" id="KW-0820">tRNA-binding</keyword>
<dbReference type="InterPro" id="IPR020568">
    <property type="entry name" value="Ribosomal_Su5_D2-typ_SF"/>
</dbReference>